<dbReference type="InterPro" id="IPR036249">
    <property type="entry name" value="Thioredoxin-like_sf"/>
</dbReference>
<name>A0A3B1CWI3_9ZZZZ</name>
<proteinExistence type="predicted"/>
<evidence type="ECO:0008006" key="2">
    <source>
        <dbReference type="Google" id="ProtNLM"/>
    </source>
</evidence>
<dbReference type="SUPFAM" id="SSF52833">
    <property type="entry name" value="Thioredoxin-like"/>
    <property type="match status" value="1"/>
</dbReference>
<dbReference type="EMBL" id="UOGH01000181">
    <property type="protein sequence ID" value="VAX30901.1"/>
    <property type="molecule type" value="Genomic_DNA"/>
</dbReference>
<gene>
    <name evidence="1" type="ORF">MNBD_NITROSPIRAE02-1325</name>
</gene>
<protein>
    <recommendedName>
        <fullName evidence="2">Glutaredoxin</fullName>
    </recommendedName>
</protein>
<accession>A0A3B1CWI3</accession>
<dbReference type="Pfam" id="PF05768">
    <property type="entry name" value="Glrx-like"/>
    <property type="match status" value="1"/>
</dbReference>
<dbReference type="AlphaFoldDB" id="A0A3B1CWI3"/>
<sequence>MCERAEEILESLVSKYSLTVYRTDIRYNQEAYRKYRDMIPVIELPDGNVLWGRIDRDEIERACAVPLNDMT</sequence>
<reference evidence="1" key="1">
    <citation type="submission" date="2018-06" db="EMBL/GenBank/DDBJ databases">
        <authorList>
            <person name="Zhirakovskaya E."/>
        </authorList>
    </citation>
    <scope>NUCLEOTIDE SEQUENCE</scope>
</reference>
<dbReference type="InterPro" id="IPR008554">
    <property type="entry name" value="Glutaredoxin-like"/>
</dbReference>
<evidence type="ECO:0000313" key="1">
    <source>
        <dbReference type="EMBL" id="VAX30901.1"/>
    </source>
</evidence>
<organism evidence="1">
    <name type="scientific">hydrothermal vent metagenome</name>
    <dbReference type="NCBI Taxonomy" id="652676"/>
    <lineage>
        <taxon>unclassified sequences</taxon>
        <taxon>metagenomes</taxon>
        <taxon>ecological metagenomes</taxon>
    </lineage>
</organism>
<dbReference type="Gene3D" id="3.40.30.10">
    <property type="entry name" value="Glutaredoxin"/>
    <property type="match status" value="1"/>
</dbReference>